<dbReference type="SFLD" id="SFLDG01387">
    <property type="entry name" value="BtrN-like_SPASM_domain_contain"/>
    <property type="match status" value="1"/>
</dbReference>
<dbReference type="PANTHER" id="PTHR11228:SF7">
    <property type="entry name" value="PQQA PEPTIDE CYCLASE"/>
    <property type="match status" value="1"/>
</dbReference>
<dbReference type="SFLD" id="SFLDG01067">
    <property type="entry name" value="SPASM/twitch_domain_containing"/>
    <property type="match status" value="1"/>
</dbReference>
<evidence type="ECO:0000256" key="2">
    <source>
        <dbReference type="ARBA" id="ARBA00022485"/>
    </source>
</evidence>
<evidence type="ECO:0000256" key="5">
    <source>
        <dbReference type="ARBA" id="ARBA00023004"/>
    </source>
</evidence>
<dbReference type="InterPro" id="IPR034391">
    <property type="entry name" value="AdoMet-like_SPASM_containing"/>
</dbReference>
<dbReference type="InterPro" id="IPR023885">
    <property type="entry name" value="4Fe4S-binding_SPASM_dom"/>
</dbReference>
<evidence type="ECO:0000256" key="3">
    <source>
        <dbReference type="ARBA" id="ARBA00022691"/>
    </source>
</evidence>
<accession>A0A6S6SU76</accession>
<comment type="cofactor">
    <cofactor evidence="1">
        <name>[4Fe-4S] cluster</name>
        <dbReference type="ChEBI" id="CHEBI:49883"/>
    </cofactor>
</comment>
<dbReference type="InterPro" id="IPR007197">
    <property type="entry name" value="rSAM"/>
</dbReference>
<evidence type="ECO:0000259" key="7">
    <source>
        <dbReference type="PROSITE" id="PS51918"/>
    </source>
</evidence>
<feature type="domain" description="Radical SAM core" evidence="7">
    <location>
        <begin position="3"/>
        <end position="243"/>
    </location>
</feature>
<keyword evidence="6" id="KW-0411">Iron-sulfur</keyword>
<evidence type="ECO:0000313" key="8">
    <source>
        <dbReference type="EMBL" id="CAA6808353.1"/>
    </source>
</evidence>
<evidence type="ECO:0000256" key="4">
    <source>
        <dbReference type="ARBA" id="ARBA00022723"/>
    </source>
</evidence>
<gene>
    <name evidence="8" type="ORF">HELGO_WM35199</name>
</gene>
<keyword evidence="3" id="KW-0949">S-adenosyl-L-methionine</keyword>
<organism evidence="8">
    <name type="scientific">uncultured Aureispira sp</name>
    <dbReference type="NCBI Taxonomy" id="1331704"/>
    <lineage>
        <taxon>Bacteria</taxon>
        <taxon>Pseudomonadati</taxon>
        <taxon>Bacteroidota</taxon>
        <taxon>Saprospiria</taxon>
        <taxon>Saprospirales</taxon>
        <taxon>Saprospiraceae</taxon>
        <taxon>Aureispira</taxon>
        <taxon>environmental samples</taxon>
    </lineage>
</organism>
<protein>
    <submittedName>
        <fullName evidence="8">COG1180: Radical SAM, Pyruvate-formate lyase-activating enzyme like</fullName>
    </submittedName>
</protein>
<sequence>MLNQELWRVTIDTNPEDCNLKCIMCEEHSPYSNFIENLYQETGVKRRRMPFDWVVDIFKQAHELGVKEIIPSTMGEPLLYKGFEQIFDLSAQYGIKINLTTNGTFPKKPVAVWAKIIVPHTTDVKISWNAATKETAEAVMEKIDFEQCVENVKAFVKVRDAHYQETGYFCRVTFQLTFMQNNMHELADIIKLAAKLGVDRVKGHQLWDHFDEIKDLSFRKNAKSIAQWNEYVEEAYLARDTYLKPNGENVLLENIIPLKYSESKEVPTAYVCPFLKQELWISATGTISPCCAPDQLRQSLGDFGNIETSSIGDVLESANYQNLVDNYKNIELCKSCTMRKPS</sequence>
<dbReference type="InterPro" id="IPR058240">
    <property type="entry name" value="rSAM_sf"/>
</dbReference>
<dbReference type="CDD" id="cd21109">
    <property type="entry name" value="SPASM"/>
    <property type="match status" value="1"/>
</dbReference>
<evidence type="ECO:0000256" key="6">
    <source>
        <dbReference type="ARBA" id="ARBA00023014"/>
    </source>
</evidence>
<dbReference type="PANTHER" id="PTHR11228">
    <property type="entry name" value="RADICAL SAM DOMAIN PROTEIN"/>
    <property type="match status" value="1"/>
</dbReference>
<dbReference type="GO" id="GO:0051536">
    <property type="term" value="F:iron-sulfur cluster binding"/>
    <property type="evidence" value="ECO:0007669"/>
    <property type="project" value="UniProtKB-KW"/>
</dbReference>
<keyword evidence="2" id="KW-0004">4Fe-4S</keyword>
<name>A0A6S6SU76_9BACT</name>
<keyword evidence="8" id="KW-0456">Lyase</keyword>
<reference evidence="8" key="1">
    <citation type="submission" date="2020-01" db="EMBL/GenBank/DDBJ databases">
        <authorList>
            <person name="Meier V. D."/>
            <person name="Meier V D."/>
        </authorList>
    </citation>
    <scope>NUCLEOTIDE SEQUENCE</scope>
    <source>
        <strain evidence="8">HLG_WM_MAG_10</strain>
    </source>
</reference>
<dbReference type="Gene3D" id="3.20.20.70">
    <property type="entry name" value="Aldolase class I"/>
    <property type="match status" value="1"/>
</dbReference>
<evidence type="ECO:0000256" key="1">
    <source>
        <dbReference type="ARBA" id="ARBA00001966"/>
    </source>
</evidence>
<dbReference type="AlphaFoldDB" id="A0A6S6SU76"/>
<keyword evidence="5" id="KW-0408">Iron</keyword>
<dbReference type="Pfam" id="PF04055">
    <property type="entry name" value="Radical_SAM"/>
    <property type="match status" value="1"/>
</dbReference>
<dbReference type="PROSITE" id="PS51918">
    <property type="entry name" value="RADICAL_SAM"/>
    <property type="match status" value="1"/>
</dbReference>
<keyword evidence="4" id="KW-0479">Metal-binding</keyword>
<dbReference type="InterPro" id="IPR050377">
    <property type="entry name" value="Radical_SAM_PqqE_MftC-like"/>
</dbReference>
<dbReference type="Pfam" id="PF13186">
    <property type="entry name" value="SPASM"/>
    <property type="match status" value="1"/>
</dbReference>
<dbReference type="GO" id="GO:0046872">
    <property type="term" value="F:metal ion binding"/>
    <property type="evidence" value="ECO:0007669"/>
    <property type="project" value="UniProtKB-KW"/>
</dbReference>
<dbReference type="SFLD" id="SFLDS00029">
    <property type="entry name" value="Radical_SAM"/>
    <property type="match status" value="1"/>
</dbReference>
<dbReference type="GO" id="GO:0016829">
    <property type="term" value="F:lyase activity"/>
    <property type="evidence" value="ECO:0007669"/>
    <property type="project" value="UniProtKB-KW"/>
</dbReference>
<dbReference type="InterPro" id="IPR013785">
    <property type="entry name" value="Aldolase_TIM"/>
</dbReference>
<dbReference type="CDD" id="cd01335">
    <property type="entry name" value="Radical_SAM"/>
    <property type="match status" value="1"/>
</dbReference>
<dbReference type="SUPFAM" id="SSF102114">
    <property type="entry name" value="Radical SAM enzymes"/>
    <property type="match status" value="1"/>
</dbReference>
<proteinExistence type="predicted"/>
<dbReference type="EMBL" id="CACVAQ010000140">
    <property type="protein sequence ID" value="CAA6808353.1"/>
    <property type="molecule type" value="Genomic_DNA"/>
</dbReference>
<keyword evidence="8" id="KW-0670">Pyruvate</keyword>